<dbReference type="PANTHER" id="PTHR34293">
    <property type="entry name" value="HTH-TYPE TRANSCRIPTIONAL REGULATOR TRMBL2"/>
    <property type="match status" value="1"/>
</dbReference>
<dbReference type="InterPro" id="IPR036390">
    <property type="entry name" value="WH_DNA-bd_sf"/>
</dbReference>
<comment type="caution">
    <text evidence="4">The sequence shown here is derived from an EMBL/GenBank/DDBJ whole genome shotgun (WGS) entry which is preliminary data.</text>
</comment>
<name>A0A643JZR5_9EURY</name>
<dbReference type="Pfam" id="PF01978">
    <property type="entry name" value="TrmB"/>
    <property type="match status" value="1"/>
</dbReference>
<evidence type="ECO:0000259" key="3">
    <source>
        <dbReference type="PROSITE" id="PS50995"/>
    </source>
</evidence>
<feature type="domain" description="HTH marR-type" evidence="3">
    <location>
        <begin position="1"/>
        <end position="126"/>
    </location>
</feature>
<dbReference type="AlphaFoldDB" id="A0A643JZR5"/>
<dbReference type="InterPro" id="IPR036388">
    <property type="entry name" value="WH-like_DNA-bd_sf"/>
</dbReference>
<organism evidence="4">
    <name type="scientific">Haloferax sp. CBA1149</name>
    <dbReference type="NCBI Taxonomy" id="2650753"/>
    <lineage>
        <taxon>Archaea</taxon>
        <taxon>Methanobacteriati</taxon>
        <taxon>Methanobacteriota</taxon>
        <taxon>Stenosarchaea group</taxon>
        <taxon>Halobacteria</taxon>
        <taxon>Halobacteriales</taxon>
        <taxon>Haloferacaceae</taxon>
        <taxon>Haloferax</taxon>
    </lineage>
</organism>
<keyword evidence="2" id="KW-0175">Coiled coil</keyword>
<dbReference type="InterPro" id="IPR002831">
    <property type="entry name" value="Tscrpt_reg_TrmB_N"/>
</dbReference>
<dbReference type="SUPFAM" id="SSF159071">
    <property type="entry name" value="TrmB C-terminal domain-like"/>
    <property type="match status" value="1"/>
</dbReference>
<gene>
    <name evidence="4" type="ORF">Hfx1149_15250</name>
</gene>
<feature type="coiled-coil region" evidence="2">
    <location>
        <begin position="80"/>
        <end position="134"/>
    </location>
</feature>
<dbReference type="InterPro" id="IPR021586">
    <property type="entry name" value="Tscrpt_reg_TrmB_C"/>
</dbReference>
<dbReference type="InterPro" id="IPR051797">
    <property type="entry name" value="TrmB-like"/>
</dbReference>
<evidence type="ECO:0000256" key="1">
    <source>
        <dbReference type="ARBA" id="ARBA00007287"/>
    </source>
</evidence>
<dbReference type="PROSITE" id="PS50995">
    <property type="entry name" value="HTH_MARR_2"/>
    <property type="match status" value="1"/>
</dbReference>
<dbReference type="SUPFAM" id="SSF46785">
    <property type="entry name" value="Winged helix' DNA-binding domain"/>
    <property type="match status" value="1"/>
</dbReference>
<reference evidence="4" key="1">
    <citation type="submission" date="2019-09" db="EMBL/GenBank/DDBJ databases">
        <title>Genomic analysis of Haloferax sp. CBA1149.</title>
        <authorList>
            <person name="Roh S.W."/>
        </authorList>
    </citation>
    <scope>NUCLEOTIDE SEQUENCE</scope>
    <source>
        <strain evidence="4">CBA1149</strain>
    </source>
</reference>
<evidence type="ECO:0000256" key="2">
    <source>
        <dbReference type="SAM" id="Coils"/>
    </source>
</evidence>
<dbReference type="Pfam" id="PF11495">
    <property type="entry name" value="Regulator_TrmB"/>
    <property type="match status" value="1"/>
</dbReference>
<evidence type="ECO:0000313" key="4">
    <source>
        <dbReference type="EMBL" id="KAB1185410.1"/>
    </source>
</evidence>
<dbReference type="InterPro" id="IPR000835">
    <property type="entry name" value="HTH_MarR-typ"/>
</dbReference>
<dbReference type="GO" id="GO:0003700">
    <property type="term" value="F:DNA-binding transcription factor activity"/>
    <property type="evidence" value="ECO:0007669"/>
    <property type="project" value="InterPro"/>
</dbReference>
<comment type="similarity">
    <text evidence="1">Belongs to the transcriptional regulator TrmB family.</text>
</comment>
<dbReference type="CDD" id="cd09124">
    <property type="entry name" value="PLDc_like_TrmB_middle"/>
    <property type="match status" value="1"/>
</dbReference>
<dbReference type="EMBL" id="VZUS01000004">
    <property type="protein sequence ID" value="KAB1185410.1"/>
    <property type="molecule type" value="Genomic_DNA"/>
</dbReference>
<protein>
    <submittedName>
        <fullName evidence="4">TrmB family transcriptional regulator</fullName>
    </submittedName>
</protein>
<proteinExistence type="inferred from homology"/>
<dbReference type="Gene3D" id="1.10.10.10">
    <property type="entry name" value="Winged helix-like DNA-binding domain superfamily/Winged helix DNA-binding domain"/>
    <property type="match status" value="1"/>
</dbReference>
<sequence>MDTKELKRGLKQAGLTEYEVDAYVTLLEMGNTPATDLAAQSEVPRSRIYDVLRSLEDKGFVETFKQKSLRARAEDPSKVFEMLTSQAETLERTAKEIQNRWEQAELSGHQMSFVKRLETVFERAEDAINAAEEQIQISMAPEQFDRLRPALESALDRGVYITISFNTTPDLPVNLPTDVELEGAVYEARHRDLPAAFLLIADREVTCFAPHINSVNQYGAIFEDEEITYVFRWYFMAALWESWPMVFSGHSDELPFEYVDIRECIRDVAPLLADGARITATVRGTTTTQRDEVELHGQIVDLIFADRRNNPTNTPSLSQLAGRAAIVLDTEDGEVNVGGWGAIVENIEARRIYIESISFEN</sequence>
<accession>A0A643JZR5</accession>
<dbReference type="RefSeq" id="WP_151139581.1">
    <property type="nucleotide sequence ID" value="NZ_VZUS01000004.1"/>
</dbReference>
<dbReference type="PANTHER" id="PTHR34293:SF1">
    <property type="entry name" value="HTH-TYPE TRANSCRIPTIONAL REGULATOR TRMBL2"/>
    <property type="match status" value="1"/>
</dbReference>